<feature type="transmembrane region" description="Helical" evidence="8">
    <location>
        <begin position="368"/>
        <end position="386"/>
    </location>
</feature>
<dbReference type="Proteomes" id="UP001207736">
    <property type="component" value="Unassembled WGS sequence"/>
</dbReference>
<feature type="transmembrane region" description="Helical" evidence="8">
    <location>
        <begin position="328"/>
        <end position="347"/>
    </location>
</feature>
<name>A0AAV5AZF2_9FLAO</name>
<feature type="transmembrane region" description="Helical" evidence="8">
    <location>
        <begin position="239"/>
        <end position="261"/>
    </location>
</feature>
<feature type="transmembrane region" description="Helical" evidence="8">
    <location>
        <begin position="459"/>
        <end position="477"/>
    </location>
</feature>
<comment type="similarity">
    <text evidence="2">Belongs to the CPA3 antiporters (TC 2.A.63) subunit D family.</text>
</comment>
<dbReference type="InterPro" id="IPR003918">
    <property type="entry name" value="NADH_UbQ_OxRdtase"/>
</dbReference>
<evidence type="ECO:0000256" key="2">
    <source>
        <dbReference type="ARBA" id="ARBA00005346"/>
    </source>
</evidence>
<evidence type="ECO:0000256" key="6">
    <source>
        <dbReference type="ARBA" id="ARBA00023136"/>
    </source>
</evidence>
<gene>
    <name evidence="10" type="ORF">RCZ15_19600</name>
    <name evidence="11" type="ORF">RCZ16_04900</name>
</gene>
<dbReference type="PANTHER" id="PTHR42703">
    <property type="entry name" value="NADH DEHYDROGENASE"/>
    <property type="match status" value="1"/>
</dbReference>
<proteinExistence type="inferred from homology"/>
<evidence type="ECO:0000313" key="13">
    <source>
        <dbReference type="Proteomes" id="UP001208692"/>
    </source>
</evidence>
<feature type="transmembrane region" description="Helical" evidence="8">
    <location>
        <begin position="31"/>
        <end position="52"/>
    </location>
</feature>
<dbReference type="PRINTS" id="PR01437">
    <property type="entry name" value="NUOXDRDTASE4"/>
</dbReference>
<feature type="transmembrane region" description="Helical" evidence="8">
    <location>
        <begin position="6"/>
        <end position="24"/>
    </location>
</feature>
<keyword evidence="4 7" id="KW-0812">Transmembrane</keyword>
<evidence type="ECO:0000259" key="9">
    <source>
        <dbReference type="Pfam" id="PF00361"/>
    </source>
</evidence>
<dbReference type="GO" id="GO:0005886">
    <property type="term" value="C:plasma membrane"/>
    <property type="evidence" value="ECO:0007669"/>
    <property type="project" value="UniProtKB-SubCell"/>
</dbReference>
<organism evidence="10 12">
    <name type="scientific">Capnocytophaga catalasegens</name>
    <dbReference type="NCBI Taxonomy" id="1004260"/>
    <lineage>
        <taxon>Bacteria</taxon>
        <taxon>Pseudomonadati</taxon>
        <taxon>Bacteroidota</taxon>
        <taxon>Flavobacteriia</taxon>
        <taxon>Flavobacteriales</taxon>
        <taxon>Flavobacteriaceae</taxon>
        <taxon>Capnocytophaga</taxon>
    </lineage>
</organism>
<keyword evidence="3" id="KW-1003">Cell membrane</keyword>
<dbReference type="GO" id="GO:0008137">
    <property type="term" value="F:NADH dehydrogenase (ubiquinone) activity"/>
    <property type="evidence" value="ECO:0007669"/>
    <property type="project" value="InterPro"/>
</dbReference>
<feature type="transmembrane region" description="Helical" evidence="8">
    <location>
        <begin position="203"/>
        <end position="227"/>
    </location>
</feature>
<dbReference type="RefSeq" id="WP_264846420.1">
    <property type="nucleotide sequence ID" value="NZ_BPMA01000021.1"/>
</dbReference>
<evidence type="ECO:0000256" key="4">
    <source>
        <dbReference type="ARBA" id="ARBA00022692"/>
    </source>
</evidence>
<evidence type="ECO:0000256" key="1">
    <source>
        <dbReference type="ARBA" id="ARBA00004651"/>
    </source>
</evidence>
<feature type="transmembrane region" description="Helical" evidence="8">
    <location>
        <begin position="298"/>
        <end position="316"/>
    </location>
</feature>
<feature type="transmembrane region" description="Helical" evidence="8">
    <location>
        <begin position="406"/>
        <end position="433"/>
    </location>
</feature>
<comment type="caution">
    <text evidence="10">The sequence shown here is derived from an EMBL/GenBank/DDBJ whole genome shotgun (WGS) entry which is preliminary data.</text>
</comment>
<evidence type="ECO:0000256" key="8">
    <source>
        <dbReference type="SAM" id="Phobius"/>
    </source>
</evidence>
<dbReference type="Pfam" id="PF00361">
    <property type="entry name" value="Proton_antipo_M"/>
    <property type="match status" value="1"/>
</dbReference>
<feature type="transmembrane region" description="Helical" evidence="8">
    <location>
        <begin position="273"/>
        <end position="291"/>
    </location>
</feature>
<dbReference type="AlphaFoldDB" id="A0AAV5AZF2"/>
<keyword evidence="5 8" id="KW-1133">Transmembrane helix</keyword>
<keyword evidence="6 8" id="KW-0472">Membrane</keyword>
<feature type="transmembrane region" description="Helical" evidence="8">
    <location>
        <begin position="162"/>
        <end position="183"/>
    </location>
</feature>
<dbReference type="InterPro" id="IPR001750">
    <property type="entry name" value="ND/Mrp_TM"/>
</dbReference>
<feature type="domain" description="NADH:quinone oxidoreductase/Mrp antiporter transmembrane" evidence="9">
    <location>
        <begin position="128"/>
        <end position="420"/>
    </location>
</feature>
<dbReference type="InterPro" id="IPR050586">
    <property type="entry name" value="CPA3_Na-H_Antiporter_D"/>
</dbReference>
<evidence type="ECO:0000313" key="10">
    <source>
        <dbReference type="EMBL" id="GJM50987.1"/>
    </source>
</evidence>
<reference evidence="10 13" key="1">
    <citation type="submission" date="2021-11" db="EMBL/GenBank/DDBJ databases">
        <title>Draft genome sequence of Capnocytophaga sp. strain KC07075 isolated from cat oral cavity.</title>
        <authorList>
            <person name="Suzuki M."/>
            <person name="Imaoka K."/>
            <person name="Kimura M."/>
            <person name="Morikawa S."/>
            <person name="Maeda K."/>
        </authorList>
    </citation>
    <scope>NUCLEOTIDE SEQUENCE</scope>
    <source>
        <strain evidence="10">KC07075</strain>
        <strain evidence="11 13">KC07079</strain>
    </source>
</reference>
<feature type="transmembrane region" description="Helical" evidence="8">
    <location>
        <begin position="132"/>
        <end position="150"/>
    </location>
</feature>
<evidence type="ECO:0000256" key="7">
    <source>
        <dbReference type="RuleBase" id="RU000320"/>
    </source>
</evidence>
<protein>
    <submittedName>
        <fullName evidence="10">Cation:proton antiporter</fullName>
    </submittedName>
</protein>
<comment type="subcellular location">
    <subcellularLocation>
        <location evidence="1">Cell membrane</location>
        <topology evidence="1">Multi-pass membrane protein</topology>
    </subcellularLocation>
    <subcellularLocation>
        <location evidence="7">Membrane</location>
        <topology evidence="7">Multi-pass membrane protein</topology>
    </subcellularLocation>
</comment>
<feature type="transmembrane region" description="Helical" evidence="8">
    <location>
        <begin position="107"/>
        <end position="126"/>
    </location>
</feature>
<keyword evidence="13" id="KW-1185">Reference proteome</keyword>
<accession>A0AAV5AZF2</accession>
<sequence>MNNLVVYPILIQFITSIVLMFLWRNIKVQKYISVVSSICSVFVTSYLFWHVYTKGFISLNAGMWKAPFGITFVADTLSATLTLLTSLSGLAVSAYATATISNARIRFGFLPVFHFLLTGLYGAFLTGDAFNMYVWFEIIIITSFVLLSLGGEKAQLEGAVKYFTLNIISSTFFLTALGVLYGITGTLNMADLNAKMAAVPHEGLVQLCGLLFLIGFGMKAAIFPFFYWLPASYHTPPSAVSAIFGGLLTKVGVYALLRFFTLIFPMNDFTNELLLFLAVFTMITGGMGALVQNNIVKVFAYLIICHIGFMILGLALHNLQGLVGAVSYLIHDIIVKTNLFLIVGLLYKISGTHSLRDLGGMYKNYPKLSLLMFIPFLAVIGVPPFSGFWPKISLIKGSFLWTGWESWVFIVAILFASFITLFVVAKVWVNAFWKDAGNLPKLKDFRYFDTLTPEKKLEIVLPIIFLVGITLYISFGAEQIQIVSQRIAHELLSNERYINTVFER</sequence>
<dbReference type="EMBL" id="BQKB01000009">
    <property type="protein sequence ID" value="GJM52172.1"/>
    <property type="molecule type" value="Genomic_DNA"/>
</dbReference>
<evidence type="ECO:0000256" key="3">
    <source>
        <dbReference type="ARBA" id="ARBA00022475"/>
    </source>
</evidence>
<dbReference type="Proteomes" id="UP001208692">
    <property type="component" value="Unassembled WGS sequence"/>
</dbReference>
<evidence type="ECO:0000313" key="12">
    <source>
        <dbReference type="Proteomes" id="UP001207736"/>
    </source>
</evidence>
<dbReference type="PANTHER" id="PTHR42703:SF1">
    <property type="entry name" value="NA(+)_H(+) ANTIPORTER SUBUNIT D1"/>
    <property type="match status" value="1"/>
</dbReference>
<evidence type="ECO:0000256" key="5">
    <source>
        <dbReference type="ARBA" id="ARBA00022989"/>
    </source>
</evidence>
<dbReference type="GO" id="GO:0042773">
    <property type="term" value="P:ATP synthesis coupled electron transport"/>
    <property type="evidence" value="ECO:0007669"/>
    <property type="project" value="InterPro"/>
</dbReference>
<dbReference type="EMBL" id="BQKA01000036">
    <property type="protein sequence ID" value="GJM50987.1"/>
    <property type="molecule type" value="Genomic_DNA"/>
</dbReference>
<feature type="transmembrane region" description="Helical" evidence="8">
    <location>
        <begin position="72"/>
        <end position="95"/>
    </location>
</feature>
<evidence type="ECO:0000313" key="11">
    <source>
        <dbReference type="EMBL" id="GJM52172.1"/>
    </source>
</evidence>